<keyword evidence="3" id="KW-0378">Hydrolase</keyword>
<reference evidence="7" key="1">
    <citation type="submission" date="2019-08" db="EMBL/GenBank/DDBJ databases">
        <authorList>
            <person name="Kucharzyk K."/>
            <person name="Murdoch R.W."/>
            <person name="Higgins S."/>
            <person name="Loffler F."/>
        </authorList>
    </citation>
    <scope>NUCLEOTIDE SEQUENCE</scope>
</reference>
<keyword evidence="5" id="KW-1133">Transmembrane helix</keyword>
<dbReference type="InterPro" id="IPR000209">
    <property type="entry name" value="Peptidase_S8/S53_dom"/>
</dbReference>
<evidence type="ECO:0000256" key="3">
    <source>
        <dbReference type="ARBA" id="ARBA00022801"/>
    </source>
</evidence>
<evidence type="ECO:0000256" key="2">
    <source>
        <dbReference type="ARBA" id="ARBA00022670"/>
    </source>
</evidence>
<accession>A0A644ZXL8</accession>
<name>A0A644ZXL8_9ZZZZ</name>
<evidence type="ECO:0000256" key="1">
    <source>
        <dbReference type="ARBA" id="ARBA00011073"/>
    </source>
</evidence>
<sequence>MDYTRHTSLFKYNKVDREGNGQIGLTAEEARKYYLDENYQTYFVEYIGDLPNEISNVDFAHIYMTNRFFALLFVKKGMISEVLRMFPQIINLERSAPFTLLGMSETGDVADIIINREDTSLNGSGVLVAIIATGIDYLNPRFMNSDNTTRIFTIWDQSINDGNIPQGLLFGTQFSRENINEAIKVSESGGNPYDIENHRDEVGYGTAIAGIVGGKNLRDMDIITSFAPNCEFVIIKLKSMKKSNAELWGIENYEQGVYDSNDVVAAFRYVDELQQRLRRPVVVYSATGTNLGGHDGGAIAERYIDSITINRNLIFATSTGDQGNTPIHLRETFPQGSIEKQVKIQVSEEEKNLNFFLYVIAPDQVSIGIISPNGDRIERVNIEPINGAEVTLTLGGSSITIQYFTEKKGPGVNRLDQRLDFFIRNTAGGVWTIIIFGDYVLNGEYDLWLEQKQFLKGNTGFIDAIPNTTLMTPSTATNIVVCSTYNQVEGKLYIDSGKGFTRDGRIVPTIAIPGQNIRTIVANNKSVIMSGPAVTGAVLAGIVTLMYQWGVVLGYDINIYYSKIKSYFISSTTKEKNQEYPNIETGFGVLNIKKLFQTLNEASKLQDGAERHETIELDCKEGSGLFICIPRDIYKRIKAIL</sequence>
<dbReference type="GO" id="GO:0004252">
    <property type="term" value="F:serine-type endopeptidase activity"/>
    <property type="evidence" value="ECO:0007669"/>
    <property type="project" value="InterPro"/>
</dbReference>
<dbReference type="CDD" id="cd07478">
    <property type="entry name" value="Peptidases_S8_CspA-like"/>
    <property type="match status" value="1"/>
</dbReference>
<dbReference type="Gene3D" id="3.40.50.200">
    <property type="entry name" value="Peptidase S8/S53 domain"/>
    <property type="match status" value="1"/>
</dbReference>
<proteinExistence type="inferred from homology"/>
<feature type="transmembrane region" description="Helical" evidence="5">
    <location>
        <begin position="533"/>
        <end position="555"/>
    </location>
</feature>
<comment type="caution">
    <text evidence="7">The sequence shown here is derived from an EMBL/GenBank/DDBJ whole genome shotgun (WGS) entry which is preliminary data.</text>
</comment>
<organism evidence="7">
    <name type="scientific">bioreactor metagenome</name>
    <dbReference type="NCBI Taxonomy" id="1076179"/>
    <lineage>
        <taxon>unclassified sequences</taxon>
        <taxon>metagenomes</taxon>
        <taxon>ecological metagenomes</taxon>
    </lineage>
</organism>
<dbReference type="SUPFAM" id="SSF52743">
    <property type="entry name" value="Subtilisin-like"/>
    <property type="match status" value="1"/>
</dbReference>
<dbReference type="InterPro" id="IPR036852">
    <property type="entry name" value="Peptidase_S8/S53_dom_sf"/>
</dbReference>
<evidence type="ECO:0000256" key="4">
    <source>
        <dbReference type="ARBA" id="ARBA00022825"/>
    </source>
</evidence>
<dbReference type="Pfam" id="PF00082">
    <property type="entry name" value="Peptidase_S8"/>
    <property type="match status" value="1"/>
</dbReference>
<dbReference type="Gene3D" id="2.60.120.1290">
    <property type="match status" value="1"/>
</dbReference>
<dbReference type="PRINTS" id="PR00723">
    <property type="entry name" value="SUBTILISIN"/>
</dbReference>
<dbReference type="InterPro" id="IPR050131">
    <property type="entry name" value="Peptidase_S8_subtilisin-like"/>
</dbReference>
<dbReference type="GO" id="GO:0006508">
    <property type="term" value="P:proteolysis"/>
    <property type="evidence" value="ECO:0007669"/>
    <property type="project" value="UniProtKB-KW"/>
</dbReference>
<evidence type="ECO:0000313" key="7">
    <source>
        <dbReference type="EMBL" id="MPM45562.1"/>
    </source>
</evidence>
<keyword evidence="5" id="KW-0472">Membrane</keyword>
<evidence type="ECO:0000259" key="6">
    <source>
        <dbReference type="Pfam" id="PF00082"/>
    </source>
</evidence>
<dbReference type="EMBL" id="VSSQ01010925">
    <property type="protein sequence ID" value="MPM45562.1"/>
    <property type="molecule type" value="Genomic_DNA"/>
</dbReference>
<dbReference type="PANTHER" id="PTHR43806">
    <property type="entry name" value="PEPTIDASE S8"/>
    <property type="match status" value="1"/>
</dbReference>
<protein>
    <recommendedName>
        <fullName evidence="6">Peptidase S8/S53 domain-containing protein</fullName>
    </recommendedName>
</protein>
<keyword evidence="2" id="KW-0645">Protease</keyword>
<keyword evidence="5" id="KW-0812">Transmembrane</keyword>
<feature type="domain" description="Peptidase S8/S53" evidence="6">
    <location>
        <begin position="123"/>
        <end position="263"/>
    </location>
</feature>
<dbReference type="InterPro" id="IPR034045">
    <property type="entry name" value="Pep_S8_CspA-like"/>
</dbReference>
<dbReference type="PANTHER" id="PTHR43806:SF11">
    <property type="entry name" value="CEREVISIN-RELATED"/>
    <property type="match status" value="1"/>
</dbReference>
<evidence type="ECO:0000256" key="5">
    <source>
        <dbReference type="SAM" id="Phobius"/>
    </source>
</evidence>
<gene>
    <name evidence="7" type="ORF">SDC9_92250</name>
</gene>
<comment type="similarity">
    <text evidence="1">Belongs to the peptidase S8 family.</text>
</comment>
<dbReference type="AlphaFoldDB" id="A0A644ZXL8"/>
<keyword evidence="4" id="KW-0720">Serine protease</keyword>
<dbReference type="InterPro" id="IPR015500">
    <property type="entry name" value="Peptidase_S8_subtilisin-rel"/>
</dbReference>